<accession>A0ABV0ES16</accession>
<organism evidence="1 2">
    <name type="scientific">Candidatus Enterococcus ferrettii</name>
    <dbReference type="NCBI Taxonomy" id="2815324"/>
    <lineage>
        <taxon>Bacteria</taxon>
        <taxon>Bacillati</taxon>
        <taxon>Bacillota</taxon>
        <taxon>Bacilli</taxon>
        <taxon>Lactobacillales</taxon>
        <taxon>Enterococcaceae</taxon>
        <taxon>Enterococcus</taxon>
    </lineage>
</organism>
<comment type="caution">
    <text evidence="1">The sequence shown here is derived from an EMBL/GenBank/DDBJ whole genome shotgun (WGS) entry which is preliminary data.</text>
</comment>
<name>A0ABV0ES16_9ENTE</name>
<dbReference type="RefSeq" id="WP_207702760.1">
    <property type="nucleotide sequence ID" value="NZ_JAFREL020000003.1"/>
</dbReference>
<proteinExistence type="predicted"/>
<sequence length="80" mass="9391">MHKVCLHDLITRKTFLAEFSSIPAVSETIQIDNSQRFYLIHGITKNITDQMEASHDFDIYVEQINKEYWVNSLLDKTQNC</sequence>
<protein>
    <submittedName>
        <fullName evidence="1">Uncharacterized protein</fullName>
    </submittedName>
</protein>
<reference evidence="1 2" key="1">
    <citation type="submission" date="2024-02" db="EMBL/GenBank/DDBJ databases">
        <title>The Genome Sequence of Enterococcus sp. DIV0159.</title>
        <authorList>
            <person name="Earl A."/>
            <person name="Manson A."/>
            <person name="Gilmore M."/>
            <person name="Sanders J."/>
            <person name="Shea T."/>
            <person name="Howe W."/>
            <person name="Livny J."/>
            <person name="Cuomo C."/>
            <person name="Neafsey D."/>
            <person name="Birren B."/>
        </authorList>
    </citation>
    <scope>NUCLEOTIDE SEQUENCE [LARGE SCALE GENOMIC DNA]</scope>
    <source>
        <strain evidence="1 2">665A</strain>
    </source>
</reference>
<keyword evidence="2" id="KW-1185">Reference proteome</keyword>
<gene>
    <name evidence="1" type="ORF">JZO67_003400</name>
</gene>
<evidence type="ECO:0000313" key="1">
    <source>
        <dbReference type="EMBL" id="MEO1771420.1"/>
    </source>
</evidence>
<dbReference type="EMBL" id="JAFREL020000003">
    <property type="protein sequence ID" value="MEO1771420.1"/>
    <property type="molecule type" value="Genomic_DNA"/>
</dbReference>
<dbReference type="Proteomes" id="UP000664357">
    <property type="component" value="Unassembled WGS sequence"/>
</dbReference>
<evidence type="ECO:0000313" key="2">
    <source>
        <dbReference type="Proteomes" id="UP000664357"/>
    </source>
</evidence>